<dbReference type="SMART" id="SM00347">
    <property type="entry name" value="HTH_MARR"/>
    <property type="match status" value="1"/>
</dbReference>
<dbReference type="KEGG" id="laj:A0128_04970"/>
<protein>
    <recommendedName>
        <fullName evidence="4">HTH marR-type domain-containing protein</fullName>
    </recommendedName>
</protein>
<dbReference type="PANTHER" id="PTHR42756">
    <property type="entry name" value="TRANSCRIPTIONAL REGULATOR, MARR"/>
    <property type="match status" value="1"/>
</dbReference>
<dbReference type="PRINTS" id="PR00598">
    <property type="entry name" value="HTHMARR"/>
</dbReference>
<dbReference type="PROSITE" id="PS50995">
    <property type="entry name" value="HTH_MARR_2"/>
    <property type="match status" value="1"/>
</dbReference>
<sequence length="163" mass="18565">MKKKENLAAEALTQALLEFRKQGGRRHHAPDEIGRAEGQVLLILIGLKSNEPGLRISDLAKELEVSLSTLTQTTSSLFRLGYILRESDPKDRRVIRIRLTSMGRSKVLNYQKDFSNYCARIAEYLGEKDSFLFARLLSKISGFMEAEPKQTRMDLNVQEKHKG</sequence>
<evidence type="ECO:0000256" key="1">
    <source>
        <dbReference type="ARBA" id="ARBA00023015"/>
    </source>
</evidence>
<dbReference type="EMBL" id="CP015217">
    <property type="protein sequence ID" value="AOP33256.1"/>
    <property type="molecule type" value="Genomic_DNA"/>
</dbReference>
<accession>A0A1D7UUH0</accession>
<reference evidence="5 6" key="1">
    <citation type="submission" date="2016-04" db="EMBL/GenBank/DDBJ databases">
        <title>Complete genome seqeunce of Leptospira alstonii serovar Room22.</title>
        <authorList>
            <person name="Nally J.E."/>
            <person name="Bayles D.O."/>
            <person name="Hurley D."/>
            <person name="Fanning S."/>
            <person name="McMahon B.J."/>
            <person name="Arent Z."/>
        </authorList>
    </citation>
    <scope>NUCLEOTIDE SEQUENCE [LARGE SCALE GENOMIC DNA]</scope>
    <source>
        <strain evidence="5 6">GWTS #1</strain>
    </source>
</reference>
<evidence type="ECO:0000256" key="2">
    <source>
        <dbReference type="ARBA" id="ARBA00023125"/>
    </source>
</evidence>
<keyword evidence="2" id="KW-0238">DNA-binding</keyword>
<evidence type="ECO:0000259" key="4">
    <source>
        <dbReference type="PROSITE" id="PS50995"/>
    </source>
</evidence>
<dbReference type="PANTHER" id="PTHR42756:SF1">
    <property type="entry name" value="TRANSCRIPTIONAL REPRESSOR OF EMRAB OPERON"/>
    <property type="match status" value="1"/>
</dbReference>
<dbReference type="GO" id="GO:0003700">
    <property type="term" value="F:DNA-binding transcription factor activity"/>
    <property type="evidence" value="ECO:0007669"/>
    <property type="project" value="InterPro"/>
</dbReference>
<dbReference type="Proteomes" id="UP000094197">
    <property type="component" value="Chromosome 1"/>
</dbReference>
<name>A0A1D7UUH0_9LEPT</name>
<dbReference type="InterPro" id="IPR036388">
    <property type="entry name" value="WH-like_DNA-bd_sf"/>
</dbReference>
<dbReference type="AlphaFoldDB" id="A0A1D7UUH0"/>
<gene>
    <name evidence="5" type="ORF">A0128_04970</name>
</gene>
<evidence type="ECO:0000256" key="3">
    <source>
        <dbReference type="ARBA" id="ARBA00023163"/>
    </source>
</evidence>
<organism evidence="5 6">
    <name type="scientific">Leptospira tipperaryensis</name>
    <dbReference type="NCBI Taxonomy" id="2564040"/>
    <lineage>
        <taxon>Bacteria</taxon>
        <taxon>Pseudomonadati</taxon>
        <taxon>Spirochaetota</taxon>
        <taxon>Spirochaetia</taxon>
        <taxon>Leptospirales</taxon>
        <taxon>Leptospiraceae</taxon>
        <taxon>Leptospira</taxon>
    </lineage>
</organism>
<dbReference type="InterPro" id="IPR036390">
    <property type="entry name" value="WH_DNA-bd_sf"/>
</dbReference>
<dbReference type="InterPro" id="IPR000835">
    <property type="entry name" value="HTH_MarR-typ"/>
</dbReference>
<dbReference type="OrthoDB" id="47420at2"/>
<feature type="domain" description="HTH marR-type" evidence="4">
    <location>
        <begin position="5"/>
        <end position="142"/>
    </location>
</feature>
<dbReference type="Pfam" id="PF01047">
    <property type="entry name" value="MarR"/>
    <property type="match status" value="1"/>
</dbReference>
<dbReference type="GO" id="GO:0003677">
    <property type="term" value="F:DNA binding"/>
    <property type="evidence" value="ECO:0007669"/>
    <property type="project" value="UniProtKB-KW"/>
</dbReference>
<evidence type="ECO:0000313" key="5">
    <source>
        <dbReference type="EMBL" id="AOP33256.1"/>
    </source>
</evidence>
<dbReference type="Gene3D" id="1.10.10.10">
    <property type="entry name" value="Winged helix-like DNA-binding domain superfamily/Winged helix DNA-binding domain"/>
    <property type="match status" value="1"/>
</dbReference>
<keyword evidence="6" id="KW-1185">Reference proteome</keyword>
<proteinExistence type="predicted"/>
<dbReference type="RefSeq" id="WP_069606496.1">
    <property type="nucleotide sequence ID" value="NZ_CP015217.1"/>
</dbReference>
<dbReference type="SUPFAM" id="SSF46785">
    <property type="entry name" value="Winged helix' DNA-binding domain"/>
    <property type="match status" value="1"/>
</dbReference>
<evidence type="ECO:0000313" key="6">
    <source>
        <dbReference type="Proteomes" id="UP000094197"/>
    </source>
</evidence>
<keyword evidence="3" id="KW-0804">Transcription</keyword>
<keyword evidence="1" id="KW-0805">Transcription regulation</keyword>